<protein>
    <submittedName>
        <fullName evidence="2">Uncharacterized protein</fullName>
    </submittedName>
</protein>
<evidence type="ECO:0000313" key="2">
    <source>
        <dbReference type="EMBL" id="KAJ8538593.1"/>
    </source>
</evidence>
<dbReference type="Proteomes" id="UP001152561">
    <property type="component" value="Unassembled WGS sequence"/>
</dbReference>
<feature type="compositionally biased region" description="Low complexity" evidence="1">
    <location>
        <begin position="34"/>
        <end position="52"/>
    </location>
</feature>
<organism evidence="2 3">
    <name type="scientific">Anisodus acutangulus</name>
    <dbReference type="NCBI Taxonomy" id="402998"/>
    <lineage>
        <taxon>Eukaryota</taxon>
        <taxon>Viridiplantae</taxon>
        <taxon>Streptophyta</taxon>
        <taxon>Embryophyta</taxon>
        <taxon>Tracheophyta</taxon>
        <taxon>Spermatophyta</taxon>
        <taxon>Magnoliopsida</taxon>
        <taxon>eudicotyledons</taxon>
        <taxon>Gunneridae</taxon>
        <taxon>Pentapetalae</taxon>
        <taxon>asterids</taxon>
        <taxon>lamiids</taxon>
        <taxon>Solanales</taxon>
        <taxon>Solanaceae</taxon>
        <taxon>Solanoideae</taxon>
        <taxon>Hyoscyameae</taxon>
        <taxon>Anisodus</taxon>
    </lineage>
</organism>
<evidence type="ECO:0000313" key="3">
    <source>
        <dbReference type="Proteomes" id="UP001152561"/>
    </source>
</evidence>
<feature type="compositionally biased region" description="Polar residues" evidence="1">
    <location>
        <begin position="16"/>
        <end position="25"/>
    </location>
</feature>
<evidence type="ECO:0000256" key="1">
    <source>
        <dbReference type="SAM" id="MobiDB-lite"/>
    </source>
</evidence>
<sequence length="162" mass="17873">MAMTTIGQPIGVADQQVINTQQQIGDPSEPDSRNGNSGVNVQDDNDQNNGKGSKAGEANNIGIHTKNKYEILSEVEESDEYKADTIRASIQVLNVNDGENGEQRKHAAMVKKNEKSDMTPKTKEKIVQLIDDTQDQENHPGHSQQLNRSLEKFDDNKEGNSN</sequence>
<feature type="compositionally biased region" description="Basic and acidic residues" evidence="1">
    <location>
        <begin position="101"/>
        <end position="126"/>
    </location>
</feature>
<accession>A0A9Q1LJU4</accession>
<keyword evidence="3" id="KW-1185">Reference proteome</keyword>
<comment type="caution">
    <text evidence="2">The sequence shown here is derived from an EMBL/GenBank/DDBJ whole genome shotgun (WGS) entry which is preliminary data.</text>
</comment>
<feature type="compositionally biased region" description="Basic and acidic residues" evidence="1">
    <location>
        <begin position="149"/>
        <end position="162"/>
    </location>
</feature>
<reference evidence="3" key="1">
    <citation type="journal article" date="2023" name="Proc. Natl. Acad. Sci. U.S.A.">
        <title>Genomic and structural basis for evolution of tropane alkaloid biosynthesis.</title>
        <authorList>
            <person name="Wanga Y.-J."/>
            <person name="Taina T."/>
            <person name="Yua J.-Y."/>
            <person name="Lia J."/>
            <person name="Xua B."/>
            <person name="Chenc J."/>
            <person name="D'Auriad J.C."/>
            <person name="Huanga J.-P."/>
            <person name="Huanga S.-X."/>
        </authorList>
    </citation>
    <scope>NUCLEOTIDE SEQUENCE [LARGE SCALE GENOMIC DNA]</scope>
    <source>
        <strain evidence="3">cv. KIB-2019</strain>
    </source>
</reference>
<name>A0A9Q1LJU4_9SOLA</name>
<proteinExistence type="predicted"/>
<gene>
    <name evidence="2" type="ORF">K7X08_027814</name>
</gene>
<dbReference type="EMBL" id="JAJAGQ010000017">
    <property type="protein sequence ID" value="KAJ8538593.1"/>
    <property type="molecule type" value="Genomic_DNA"/>
</dbReference>
<dbReference type="AlphaFoldDB" id="A0A9Q1LJU4"/>
<feature type="region of interest" description="Disordered" evidence="1">
    <location>
        <begin position="97"/>
        <end position="162"/>
    </location>
</feature>
<feature type="region of interest" description="Disordered" evidence="1">
    <location>
        <begin position="1"/>
        <end position="68"/>
    </location>
</feature>